<gene>
    <name evidence="2" type="ORF">Q604_UNBC02327G0001</name>
</gene>
<keyword evidence="1" id="KW-0812">Transmembrane</keyword>
<evidence type="ECO:0000313" key="2">
    <source>
        <dbReference type="EMBL" id="ETJ43662.1"/>
    </source>
</evidence>
<reference evidence="2" key="1">
    <citation type="submission" date="2013-12" db="EMBL/GenBank/DDBJ databases">
        <title>A Varibaculum cambriense genome reconstructed from a premature infant gut community with otherwise low bacterial novelty that shifts toward anaerobic metabolism during the third week of life.</title>
        <authorList>
            <person name="Brown C.T."/>
            <person name="Sharon I."/>
            <person name="Thomas B.C."/>
            <person name="Castelle C.J."/>
            <person name="Morowitz M.J."/>
            <person name="Banfield J.F."/>
        </authorList>
    </citation>
    <scope>NUCLEOTIDE SEQUENCE</scope>
</reference>
<dbReference type="EMBL" id="AZMM01002327">
    <property type="protein sequence ID" value="ETJ43662.1"/>
    <property type="molecule type" value="Genomic_DNA"/>
</dbReference>
<feature type="non-terminal residue" evidence="2">
    <location>
        <position position="76"/>
    </location>
</feature>
<organism evidence="2">
    <name type="scientific">human gut metagenome</name>
    <dbReference type="NCBI Taxonomy" id="408170"/>
    <lineage>
        <taxon>unclassified sequences</taxon>
        <taxon>metagenomes</taxon>
        <taxon>organismal metagenomes</taxon>
    </lineage>
</organism>
<keyword evidence="1" id="KW-1133">Transmembrane helix</keyword>
<name>W1YME8_9ZZZZ</name>
<feature type="non-terminal residue" evidence="2">
    <location>
        <position position="1"/>
    </location>
</feature>
<comment type="caution">
    <text evidence="2">The sequence shown here is derived from an EMBL/GenBank/DDBJ whole genome shotgun (WGS) entry which is preliminary data.</text>
</comment>
<proteinExistence type="predicted"/>
<accession>W1YME8</accession>
<protein>
    <submittedName>
        <fullName evidence="2">Uncharacterized protein</fullName>
    </submittedName>
</protein>
<evidence type="ECO:0000256" key="1">
    <source>
        <dbReference type="SAM" id="Phobius"/>
    </source>
</evidence>
<feature type="transmembrane region" description="Helical" evidence="1">
    <location>
        <begin position="44"/>
        <end position="64"/>
    </location>
</feature>
<keyword evidence="1" id="KW-0472">Membrane</keyword>
<dbReference type="AlphaFoldDB" id="W1YME8"/>
<sequence>LTVLWPTMLRTKMEPCAPTWTSRGLPALVGGTVMVACSGLWQPAAGLGTLVYLAGAGGVLVPAWRTARRVPPTSFS</sequence>